<accession>A0A377MND5</accession>
<dbReference type="RefSeq" id="WP_010749745.1">
    <property type="nucleotide sequence ID" value="NZ_BAAAXK010000045.1"/>
</dbReference>
<dbReference type="GO" id="GO:0046872">
    <property type="term" value="F:metal ion binding"/>
    <property type="evidence" value="ECO:0007669"/>
    <property type="project" value="UniProtKB-KW"/>
</dbReference>
<gene>
    <name evidence="12" type="ORF">DW084_05850</name>
    <name evidence="11" type="ORF">GFU50_13180</name>
    <name evidence="10" type="ORF">P7I34_04685</name>
</gene>
<keyword evidence="5 9" id="KW-1133">Transmembrane helix</keyword>
<feature type="binding site" evidence="7">
    <location>
        <position position="156"/>
    </location>
    <ligand>
        <name>Mg(2+)</name>
        <dbReference type="ChEBI" id="CHEBI:18420"/>
    </ligand>
</feature>
<feature type="transmembrane region" description="Helical" evidence="9">
    <location>
        <begin position="239"/>
        <end position="263"/>
    </location>
</feature>
<evidence type="ECO:0000256" key="1">
    <source>
        <dbReference type="ARBA" id="ARBA00004651"/>
    </source>
</evidence>
<feature type="binding site" evidence="7">
    <location>
        <position position="218"/>
    </location>
    <ligand>
        <name>Mg(2+)</name>
        <dbReference type="ChEBI" id="CHEBI:18420"/>
    </ligand>
</feature>
<dbReference type="GO" id="GO:0016780">
    <property type="term" value="F:phosphotransferase activity, for other substituted phosphate groups"/>
    <property type="evidence" value="ECO:0007669"/>
    <property type="project" value="InterPro"/>
</dbReference>
<evidence type="ECO:0000313" key="14">
    <source>
        <dbReference type="Proteomes" id="UP000422837"/>
    </source>
</evidence>
<evidence type="ECO:0000256" key="7">
    <source>
        <dbReference type="PIRSR" id="PIRSR600715-1"/>
    </source>
</evidence>
<evidence type="ECO:0000256" key="8">
    <source>
        <dbReference type="SAM" id="MobiDB-lite"/>
    </source>
</evidence>
<dbReference type="EMBL" id="JARQDZ010000002">
    <property type="protein sequence ID" value="MDT2981948.1"/>
    <property type="molecule type" value="Genomic_DNA"/>
</dbReference>
<evidence type="ECO:0000256" key="3">
    <source>
        <dbReference type="ARBA" id="ARBA00022679"/>
    </source>
</evidence>
<feature type="transmembrane region" description="Helical" evidence="9">
    <location>
        <begin position="105"/>
        <end position="124"/>
    </location>
</feature>
<feature type="compositionally biased region" description="Basic and acidic residues" evidence="8">
    <location>
        <begin position="369"/>
        <end position="382"/>
    </location>
</feature>
<evidence type="ECO:0000313" key="10">
    <source>
        <dbReference type="EMBL" id="MDT2981948.1"/>
    </source>
</evidence>
<feature type="region of interest" description="Disordered" evidence="8">
    <location>
        <begin position="369"/>
        <end position="406"/>
    </location>
</feature>
<dbReference type="GO" id="GO:0071555">
    <property type="term" value="P:cell wall organization"/>
    <property type="evidence" value="ECO:0007669"/>
    <property type="project" value="TreeGrafter"/>
</dbReference>
<feature type="transmembrane region" description="Helical" evidence="9">
    <location>
        <begin position="72"/>
        <end position="93"/>
    </location>
</feature>
<feature type="transmembrane region" description="Helical" evidence="9">
    <location>
        <begin position="318"/>
        <end position="341"/>
    </location>
</feature>
<dbReference type="GO" id="GO:0009103">
    <property type="term" value="P:lipopolysaccharide biosynthetic process"/>
    <property type="evidence" value="ECO:0007669"/>
    <property type="project" value="TreeGrafter"/>
</dbReference>
<dbReference type="Proteomes" id="UP001253851">
    <property type="component" value="Unassembled WGS sequence"/>
</dbReference>
<evidence type="ECO:0000313" key="13">
    <source>
        <dbReference type="Proteomes" id="UP000286288"/>
    </source>
</evidence>
<comment type="subcellular location">
    <subcellularLocation>
        <location evidence="1">Cell membrane</location>
        <topology evidence="1">Multi-pass membrane protein</topology>
    </subcellularLocation>
</comment>
<evidence type="ECO:0000256" key="4">
    <source>
        <dbReference type="ARBA" id="ARBA00022692"/>
    </source>
</evidence>
<feature type="transmembrane region" description="Helical" evidence="9">
    <location>
        <begin position="130"/>
        <end position="151"/>
    </location>
</feature>
<dbReference type="Proteomes" id="UP000422837">
    <property type="component" value="Chromosome"/>
</dbReference>
<feature type="transmembrane region" description="Helical" evidence="9">
    <location>
        <begin position="48"/>
        <end position="66"/>
    </location>
</feature>
<dbReference type="InterPro" id="IPR018480">
    <property type="entry name" value="PNAcMuramoyl-5peptid_Trfase_CS"/>
</dbReference>
<dbReference type="GO" id="GO:0005886">
    <property type="term" value="C:plasma membrane"/>
    <property type="evidence" value="ECO:0007669"/>
    <property type="project" value="UniProtKB-SubCell"/>
</dbReference>
<keyword evidence="7" id="KW-0460">Magnesium</keyword>
<feature type="transmembrane region" description="Helical" evidence="9">
    <location>
        <begin position="214"/>
        <end position="233"/>
    </location>
</feature>
<evidence type="ECO:0000313" key="11">
    <source>
        <dbReference type="EMBL" id="QGN30403.1"/>
    </source>
</evidence>
<evidence type="ECO:0000256" key="9">
    <source>
        <dbReference type="SAM" id="Phobius"/>
    </source>
</evidence>
<dbReference type="Proteomes" id="UP000286288">
    <property type="component" value="Unassembled WGS sequence"/>
</dbReference>
<keyword evidence="4 9" id="KW-0812">Transmembrane</keyword>
<evidence type="ECO:0000313" key="15">
    <source>
        <dbReference type="Proteomes" id="UP001253851"/>
    </source>
</evidence>
<evidence type="ECO:0000313" key="12">
    <source>
        <dbReference type="EMBL" id="RHK07031.1"/>
    </source>
</evidence>
<keyword evidence="2" id="KW-1003">Cell membrane</keyword>
<dbReference type="GO" id="GO:0044038">
    <property type="term" value="P:cell wall macromolecule biosynthetic process"/>
    <property type="evidence" value="ECO:0007669"/>
    <property type="project" value="TreeGrafter"/>
</dbReference>
<sequence length="406" mass="45480">MDFAFKFVMRLFITMIVSLLLTPVIKLISCKIGAVDRPGERRINTKTMPSAGGLSIFLAFSFALLWEFRTMIPFDFVWPILLGATIVVITGLLDDIFELSPMQKLIGLTFAALEIYFVAGIKISTVTIPYFGFIDLGWFALPMTLIWILAITNAVNLIDGLDGLASGVSIISLTTIGIISYFFLPNFVEVPMVIFTLIAAIIGFFPYNFYPATIFLGDTGALFLGFMISVLSLQGLKNATFISVLTPMFILGVPITDTVYAMIRRKFNKQKISSADKMHLHHRLLSLGFSHRGTVLTIYALALVFSFIALLMNYASNTAIVLLIISTGFGIELFIELIGLVGENRQPLMCALKFLGNRRFRQSVLTERAERRNADQEKENKDLAANVSQTKEKRRKRKHYQAKHKK</sequence>
<reference evidence="10 15" key="3">
    <citation type="submission" date="2023-03" db="EMBL/GenBank/DDBJ databases">
        <authorList>
            <person name="Shen W."/>
            <person name="Cai J."/>
        </authorList>
    </citation>
    <scope>NUCLEOTIDE SEQUENCE [LARGE SCALE GENOMIC DNA]</scope>
    <source>
        <strain evidence="10 15">B516</strain>
    </source>
</reference>
<organism evidence="12 13">
    <name type="scientific">Enterococcus casseliflavus</name>
    <name type="common">Enterococcus flavescens</name>
    <dbReference type="NCBI Taxonomy" id="37734"/>
    <lineage>
        <taxon>Bacteria</taxon>
        <taxon>Bacillati</taxon>
        <taxon>Bacillota</taxon>
        <taxon>Bacilli</taxon>
        <taxon>Lactobacillales</taxon>
        <taxon>Enterococcaceae</taxon>
        <taxon>Enterococcus</taxon>
    </lineage>
</organism>
<dbReference type="EMBL" id="CP046123">
    <property type="protein sequence ID" value="QGN30403.1"/>
    <property type="molecule type" value="Genomic_DNA"/>
</dbReference>
<evidence type="ECO:0000256" key="5">
    <source>
        <dbReference type="ARBA" id="ARBA00022989"/>
    </source>
</evidence>
<name>A0A377MND5_ENTCA</name>
<feature type="transmembrane region" description="Helical" evidence="9">
    <location>
        <begin position="7"/>
        <end position="28"/>
    </location>
</feature>
<feature type="transmembrane region" description="Helical" evidence="9">
    <location>
        <begin position="163"/>
        <end position="184"/>
    </location>
</feature>
<keyword evidence="3 12" id="KW-0808">Transferase</keyword>
<dbReference type="InterPro" id="IPR000715">
    <property type="entry name" value="Glycosyl_transferase_4"/>
</dbReference>
<protein>
    <submittedName>
        <fullName evidence="10">MraY family glycosyltransferase</fullName>
    </submittedName>
    <submittedName>
        <fullName evidence="12">Undecaprenyl/decaprenyl-phosphate alpha-N-acetylglucosaminyl 1-phosphate transferase</fullName>
    </submittedName>
</protein>
<feature type="compositionally biased region" description="Basic residues" evidence="8">
    <location>
        <begin position="392"/>
        <end position="406"/>
    </location>
</feature>
<feature type="transmembrane region" description="Helical" evidence="9">
    <location>
        <begin position="190"/>
        <end position="207"/>
    </location>
</feature>
<evidence type="ECO:0000256" key="6">
    <source>
        <dbReference type="ARBA" id="ARBA00023136"/>
    </source>
</evidence>
<keyword evidence="7" id="KW-0479">Metal-binding</keyword>
<comment type="cofactor">
    <cofactor evidence="7">
        <name>Mg(2+)</name>
        <dbReference type="ChEBI" id="CHEBI:18420"/>
    </cofactor>
</comment>
<feature type="transmembrane region" description="Helical" evidence="9">
    <location>
        <begin position="284"/>
        <end position="312"/>
    </location>
</feature>
<dbReference type="Pfam" id="PF00953">
    <property type="entry name" value="Glycos_transf_4"/>
    <property type="match status" value="1"/>
</dbReference>
<dbReference type="PANTHER" id="PTHR22926:SF3">
    <property type="entry name" value="UNDECAPRENYL-PHOSPHATE ALPHA-N-ACETYLGLUCOSAMINYL 1-PHOSPHATE TRANSFERASE"/>
    <property type="match status" value="1"/>
</dbReference>
<keyword evidence="6 9" id="KW-0472">Membrane</keyword>
<dbReference type="PROSITE" id="PS01348">
    <property type="entry name" value="MRAY_2"/>
    <property type="match status" value="1"/>
</dbReference>
<dbReference type="EMBL" id="QRMZ01000006">
    <property type="protein sequence ID" value="RHK07031.1"/>
    <property type="molecule type" value="Genomic_DNA"/>
</dbReference>
<reference evidence="12 13" key="1">
    <citation type="submission" date="2018-08" db="EMBL/GenBank/DDBJ databases">
        <title>A genome reference for cultivated species of the human gut microbiota.</title>
        <authorList>
            <person name="Zou Y."/>
            <person name="Xue W."/>
            <person name="Luo G."/>
        </authorList>
    </citation>
    <scope>NUCLEOTIDE SEQUENCE [LARGE SCALE GENOMIC DNA]</scope>
    <source>
        <strain evidence="12 13">AF48-16</strain>
    </source>
</reference>
<reference evidence="11 14" key="2">
    <citation type="submission" date="2019-11" db="EMBL/GenBank/DDBJ databases">
        <title>Detection and genome characteristic of a blood enterococcus casselifavus isolate from Zhengzhou,china.</title>
        <authorList>
            <person name="Wen P."/>
        </authorList>
    </citation>
    <scope>NUCLEOTIDE SEQUENCE [LARGE SCALE GENOMIC DNA]</scope>
    <source>
        <strain evidence="11 14">EC291</strain>
    </source>
</reference>
<dbReference type="PANTHER" id="PTHR22926">
    <property type="entry name" value="PHOSPHO-N-ACETYLMURAMOYL-PENTAPEPTIDE-TRANSFERASE"/>
    <property type="match status" value="1"/>
</dbReference>
<dbReference type="CDD" id="cd06853">
    <property type="entry name" value="GT_WecA_like"/>
    <property type="match status" value="1"/>
</dbReference>
<dbReference type="AlphaFoldDB" id="A0A377MND5"/>
<evidence type="ECO:0000256" key="2">
    <source>
        <dbReference type="ARBA" id="ARBA00022475"/>
    </source>
</evidence>
<proteinExistence type="predicted"/>